<gene>
    <name evidence="2" type="ORF">CLV56_3165</name>
</gene>
<dbReference type="RefSeq" id="WP_039345062.1">
    <property type="nucleotide sequence ID" value="NZ_PGEZ01000002.1"/>
</dbReference>
<dbReference type="AlphaFoldDB" id="A0A0B2BPC8"/>
<keyword evidence="1" id="KW-1133">Transmembrane helix</keyword>
<feature type="transmembrane region" description="Helical" evidence="1">
    <location>
        <begin position="6"/>
        <end position="26"/>
    </location>
</feature>
<name>A0A0B2BPC8_9ACTN</name>
<sequence>MRADAVVLVILVVGVLAFFAVAVPWLSARMERRGHRAAATNPFAVVDRITNPGAMGTREVVDLIERQAAAPADSDDPDDPRGPVA</sequence>
<evidence type="ECO:0000256" key="1">
    <source>
        <dbReference type="SAM" id="Phobius"/>
    </source>
</evidence>
<dbReference type="EMBL" id="PGEZ01000002">
    <property type="protein sequence ID" value="PJJ53674.1"/>
    <property type="molecule type" value="Genomic_DNA"/>
</dbReference>
<keyword evidence="1" id="KW-0812">Transmembrane</keyword>
<comment type="caution">
    <text evidence="2">The sequence shown here is derived from an EMBL/GenBank/DDBJ whole genome shotgun (WGS) entry which is preliminary data.</text>
</comment>
<evidence type="ECO:0000313" key="2">
    <source>
        <dbReference type="EMBL" id="PJJ53674.1"/>
    </source>
</evidence>
<proteinExistence type="predicted"/>
<organism evidence="2 3">
    <name type="scientific">Mumia flava</name>
    <dbReference type="NCBI Taxonomy" id="1348852"/>
    <lineage>
        <taxon>Bacteria</taxon>
        <taxon>Bacillati</taxon>
        <taxon>Actinomycetota</taxon>
        <taxon>Actinomycetes</taxon>
        <taxon>Propionibacteriales</taxon>
        <taxon>Nocardioidaceae</taxon>
        <taxon>Mumia</taxon>
    </lineage>
</organism>
<keyword evidence="1" id="KW-0472">Membrane</keyword>
<protein>
    <submittedName>
        <fullName evidence="2">Uncharacterized protein</fullName>
    </submittedName>
</protein>
<accession>A0A0B2BPC8</accession>
<evidence type="ECO:0000313" key="3">
    <source>
        <dbReference type="Proteomes" id="UP000230842"/>
    </source>
</evidence>
<reference evidence="2 3" key="1">
    <citation type="submission" date="2017-11" db="EMBL/GenBank/DDBJ databases">
        <title>Genomic Encyclopedia of Archaeal and Bacterial Type Strains, Phase II (KMG-II): From Individual Species to Whole Genera.</title>
        <authorList>
            <person name="Goeker M."/>
        </authorList>
    </citation>
    <scope>NUCLEOTIDE SEQUENCE [LARGE SCALE GENOMIC DNA]</scope>
    <source>
        <strain evidence="2 3">DSM 27763</strain>
    </source>
</reference>
<dbReference type="Proteomes" id="UP000230842">
    <property type="component" value="Unassembled WGS sequence"/>
</dbReference>
<keyword evidence="3" id="KW-1185">Reference proteome</keyword>